<evidence type="ECO:0000259" key="8">
    <source>
        <dbReference type="Pfam" id="PF01416"/>
    </source>
</evidence>
<dbReference type="Proteomes" id="UP000199387">
    <property type="component" value="Unassembled WGS sequence"/>
</dbReference>
<keyword evidence="3 4" id="KW-0413">Isomerase</keyword>
<feature type="domain" description="Pseudouridine synthase I TruA alpha/beta" evidence="8">
    <location>
        <begin position="7"/>
        <end position="100"/>
    </location>
</feature>
<dbReference type="Gene3D" id="3.30.70.580">
    <property type="entry name" value="Pseudouridine synthase I, catalytic domain, N-terminal subdomain"/>
    <property type="match status" value="1"/>
</dbReference>
<dbReference type="SUPFAM" id="SSF55120">
    <property type="entry name" value="Pseudouridine synthase"/>
    <property type="match status" value="1"/>
</dbReference>
<dbReference type="NCBIfam" id="TIGR00071">
    <property type="entry name" value="hisT_truA"/>
    <property type="match status" value="1"/>
</dbReference>
<dbReference type="RefSeq" id="WP_091571522.1">
    <property type="nucleotide sequence ID" value="NZ_FMZA01000016.1"/>
</dbReference>
<evidence type="ECO:0000256" key="1">
    <source>
        <dbReference type="ARBA" id="ARBA00009375"/>
    </source>
</evidence>
<dbReference type="EMBL" id="FMZA01000016">
    <property type="protein sequence ID" value="SDC78955.1"/>
    <property type="molecule type" value="Genomic_DNA"/>
</dbReference>
<comment type="catalytic activity">
    <reaction evidence="4 7">
        <text>uridine(38/39/40) in tRNA = pseudouridine(38/39/40) in tRNA</text>
        <dbReference type="Rhea" id="RHEA:22376"/>
        <dbReference type="Rhea" id="RHEA-COMP:10085"/>
        <dbReference type="Rhea" id="RHEA-COMP:10087"/>
        <dbReference type="ChEBI" id="CHEBI:65314"/>
        <dbReference type="ChEBI" id="CHEBI:65315"/>
        <dbReference type="EC" id="5.4.99.12"/>
    </reaction>
</comment>
<dbReference type="CDD" id="cd02570">
    <property type="entry name" value="PseudoU_synth_EcTruA"/>
    <property type="match status" value="1"/>
</dbReference>
<evidence type="ECO:0000256" key="2">
    <source>
        <dbReference type="ARBA" id="ARBA00022694"/>
    </source>
</evidence>
<dbReference type="InterPro" id="IPR020103">
    <property type="entry name" value="PsdUridine_synth_cat_dom_sf"/>
</dbReference>
<sequence>MIKFKMVIAYDGTDFAGFQRQPGQRTVQGVLEETLTRITRRPVAVTGAGRTDAGVHALGQVTHFESDCPIPFNRWVRVVNDGLPRDLQAKKVEPAAPGFHARKDAYWKRYRYTLDTNRVPNLFCRRFRTPFPRRLELNPMRQAARYLVGTHDFTSLSAARAQVEHRVRTLYHCDVSEDEPGIFTIQVVGDGFLYHMVRILAGTLVEVGLGKRPPDDIPRILSAKDRSVAGKTLPPDGLVMMEVGYTPWQGM</sequence>
<dbReference type="GO" id="GO:0160147">
    <property type="term" value="F:tRNA pseudouridine(38-40) synthase activity"/>
    <property type="evidence" value="ECO:0007669"/>
    <property type="project" value="UniProtKB-EC"/>
</dbReference>
<dbReference type="STRING" id="1236220.SAMN04488112_11690"/>
<evidence type="ECO:0000256" key="7">
    <source>
        <dbReference type="RuleBase" id="RU003792"/>
    </source>
</evidence>
<evidence type="ECO:0000313" key="9">
    <source>
        <dbReference type="EMBL" id="SDC78955.1"/>
    </source>
</evidence>
<proteinExistence type="inferred from homology"/>
<gene>
    <name evidence="4" type="primary">truA</name>
    <name evidence="9" type="ORF">SAMN04488112_11690</name>
</gene>
<comment type="function">
    <text evidence="4">Formation of pseudouridine at positions 38, 39 and 40 in the anticodon stem and loop of transfer RNAs.</text>
</comment>
<organism evidence="9 10">
    <name type="scientific">Melghirimyces thermohalophilus</name>
    <dbReference type="NCBI Taxonomy" id="1236220"/>
    <lineage>
        <taxon>Bacteria</taxon>
        <taxon>Bacillati</taxon>
        <taxon>Bacillota</taxon>
        <taxon>Bacilli</taxon>
        <taxon>Bacillales</taxon>
        <taxon>Thermoactinomycetaceae</taxon>
        <taxon>Melghirimyces</taxon>
    </lineage>
</organism>
<dbReference type="EC" id="5.4.99.12" evidence="4"/>
<evidence type="ECO:0000256" key="4">
    <source>
        <dbReference type="HAMAP-Rule" id="MF_00171"/>
    </source>
</evidence>
<dbReference type="Pfam" id="PF01416">
    <property type="entry name" value="PseudoU_synth_1"/>
    <property type="match status" value="2"/>
</dbReference>
<feature type="domain" description="Pseudouridine synthase I TruA alpha/beta" evidence="8">
    <location>
        <begin position="143"/>
        <end position="245"/>
    </location>
</feature>
<keyword evidence="10" id="KW-1185">Reference proteome</keyword>
<reference evidence="9 10" key="1">
    <citation type="submission" date="2016-10" db="EMBL/GenBank/DDBJ databases">
        <authorList>
            <person name="de Groot N.N."/>
        </authorList>
    </citation>
    <scope>NUCLEOTIDE SEQUENCE [LARGE SCALE GENOMIC DNA]</scope>
    <source>
        <strain evidence="9 10">DSM 45514</strain>
    </source>
</reference>
<comment type="subunit">
    <text evidence="4">Homodimer.</text>
</comment>
<comment type="similarity">
    <text evidence="1 4 7">Belongs to the tRNA pseudouridine synthase TruA family.</text>
</comment>
<dbReference type="FunFam" id="3.30.70.580:FF:000001">
    <property type="entry name" value="tRNA pseudouridine synthase A"/>
    <property type="match status" value="1"/>
</dbReference>
<dbReference type="GO" id="GO:0003723">
    <property type="term" value="F:RNA binding"/>
    <property type="evidence" value="ECO:0007669"/>
    <property type="project" value="InterPro"/>
</dbReference>
<dbReference type="InterPro" id="IPR001406">
    <property type="entry name" value="PsdUridine_synth_TruA"/>
</dbReference>
<dbReference type="Gene3D" id="3.30.70.660">
    <property type="entry name" value="Pseudouridine synthase I, catalytic domain, C-terminal subdomain"/>
    <property type="match status" value="1"/>
</dbReference>
<feature type="binding site" evidence="4 6">
    <location>
        <position position="110"/>
    </location>
    <ligand>
        <name>substrate</name>
    </ligand>
</feature>
<feature type="active site" description="Nucleophile" evidence="4 5">
    <location>
        <position position="52"/>
    </location>
</feature>
<accession>A0A1G6PHW9</accession>
<dbReference type="OrthoDB" id="9811823at2"/>
<comment type="caution">
    <text evidence="4">Lacks conserved residue(s) required for the propagation of feature annotation.</text>
</comment>
<dbReference type="InterPro" id="IPR020094">
    <property type="entry name" value="TruA/RsuA/RluB/E/F_N"/>
</dbReference>
<keyword evidence="2 4" id="KW-0819">tRNA processing</keyword>
<dbReference type="InterPro" id="IPR020095">
    <property type="entry name" value="PsdUridine_synth_TruA_C"/>
</dbReference>
<dbReference type="PIRSF" id="PIRSF001430">
    <property type="entry name" value="tRNA_psdUrid_synth"/>
    <property type="match status" value="1"/>
</dbReference>
<protein>
    <recommendedName>
        <fullName evidence="4">tRNA pseudouridine synthase A</fullName>
        <ecNumber evidence="4">5.4.99.12</ecNumber>
    </recommendedName>
    <alternativeName>
        <fullName evidence="4">tRNA pseudouridine(38-40) synthase</fullName>
    </alternativeName>
    <alternativeName>
        <fullName evidence="4">tRNA pseudouridylate synthase I</fullName>
    </alternativeName>
    <alternativeName>
        <fullName evidence="4">tRNA-uridine isomerase I</fullName>
    </alternativeName>
</protein>
<dbReference type="PANTHER" id="PTHR11142">
    <property type="entry name" value="PSEUDOURIDYLATE SYNTHASE"/>
    <property type="match status" value="1"/>
</dbReference>
<dbReference type="GO" id="GO:0031119">
    <property type="term" value="P:tRNA pseudouridine synthesis"/>
    <property type="evidence" value="ECO:0007669"/>
    <property type="project" value="UniProtKB-UniRule"/>
</dbReference>
<evidence type="ECO:0000256" key="5">
    <source>
        <dbReference type="PIRSR" id="PIRSR001430-1"/>
    </source>
</evidence>
<evidence type="ECO:0000256" key="6">
    <source>
        <dbReference type="PIRSR" id="PIRSR001430-2"/>
    </source>
</evidence>
<dbReference type="InterPro" id="IPR020097">
    <property type="entry name" value="PsdUridine_synth_TruA_a/b_dom"/>
</dbReference>
<dbReference type="HAMAP" id="MF_00171">
    <property type="entry name" value="TruA"/>
    <property type="match status" value="1"/>
</dbReference>
<name>A0A1G6PHW9_9BACL</name>
<dbReference type="AlphaFoldDB" id="A0A1G6PHW9"/>
<evidence type="ECO:0000256" key="3">
    <source>
        <dbReference type="ARBA" id="ARBA00023235"/>
    </source>
</evidence>
<evidence type="ECO:0000313" key="10">
    <source>
        <dbReference type="Proteomes" id="UP000199387"/>
    </source>
</evidence>
<dbReference type="PANTHER" id="PTHR11142:SF0">
    <property type="entry name" value="TRNA PSEUDOURIDINE SYNTHASE-LIKE 1"/>
    <property type="match status" value="1"/>
</dbReference>